<keyword evidence="5 12" id="KW-0690">Ribosome biogenesis</keyword>
<evidence type="ECO:0000256" key="6">
    <source>
        <dbReference type="ARBA" id="ARBA00022552"/>
    </source>
</evidence>
<comment type="subunit">
    <text evidence="3 12">Component of the ribosomal small subunit (SSU) processome.</text>
</comment>
<dbReference type="InterPro" id="IPR056473">
    <property type="entry name" value="HEAT_Utp10/HEAT1"/>
</dbReference>
<evidence type="ECO:0000256" key="2">
    <source>
        <dbReference type="ARBA" id="ARBA00010559"/>
    </source>
</evidence>
<dbReference type="Pfam" id="PF08146">
    <property type="entry name" value="BP28CT"/>
    <property type="match status" value="1"/>
</dbReference>
<comment type="subcellular location">
    <subcellularLocation>
        <location evidence="1 12">Nucleus</location>
        <location evidence="1 12">Nucleolus</location>
    </subcellularLocation>
</comment>
<dbReference type="InterPro" id="IPR040191">
    <property type="entry name" value="UTP10"/>
</dbReference>
<dbReference type="PROSITE" id="PS50077">
    <property type="entry name" value="HEAT_REPEAT"/>
    <property type="match status" value="1"/>
</dbReference>
<dbReference type="GO" id="GO:0000462">
    <property type="term" value="P:maturation of SSU-rRNA from tricistronic rRNA transcript (SSU-rRNA, 5.8S rRNA, LSU-rRNA)"/>
    <property type="evidence" value="ECO:0007669"/>
    <property type="project" value="TreeGrafter"/>
</dbReference>
<dbReference type="GO" id="GO:0032040">
    <property type="term" value="C:small-subunit processome"/>
    <property type="evidence" value="ECO:0007669"/>
    <property type="project" value="TreeGrafter"/>
</dbReference>
<comment type="function">
    <text evidence="10">Involved in nucleolar processing of pre-18S ribosomal RNA. Involved in ribosome biosynthesis.</text>
</comment>
<evidence type="ECO:0000256" key="4">
    <source>
        <dbReference type="ARBA" id="ARBA00015399"/>
    </source>
</evidence>
<keyword evidence="7" id="KW-0677">Repeat</keyword>
<dbReference type="PANTHER" id="PTHR13457:SF1">
    <property type="entry name" value="HEAT REPEAT-CONTAINING PROTEIN 1"/>
    <property type="match status" value="1"/>
</dbReference>
<evidence type="ECO:0000256" key="3">
    <source>
        <dbReference type="ARBA" id="ARBA00011399"/>
    </source>
</evidence>
<gene>
    <name evidence="15" type="ORF">K469DRAFT_634795</name>
</gene>
<dbReference type="GO" id="GO:0030686">
    <property type="term" value="C:90S preribosome"/>
    <property type="evidence" value="ECO:0007669"/>
    <property type="project" value="TreeGrafter"/>
</dbReference>
<evidence type="ECO:0000256" key="5">
    <source>
        <dbReference type="ARBA" id="ARBA00022517"/>
    </source>
</evidence>
<evidence type="ECO:0000256" key="10">
    <source>
        <dbReference type="ARBA" id="ARBA00025076"/>
    </source>
</evidence>
<dbReference type="SUPFAM" id="SSF48371">
    <property type="entry name" value="ARM repeat"/>
    <property type="match status" value="2"/>
</dbReference>
<evidence type="ECO:0000313" key="16">
    <source>
        <dbReference type="Proteomes" id="UP000800200"/>
    </source>
</evidence>
<dbReference type="Pfam" id="PF02985">
    <property type="entry name" value="HEAT"/>
    <property type="match status" value="1"/>
</dbReference>
<keyword evidence="6 12" id="KW-0698">rRNA processing</keyword>
<dbReference type="Pfam" id="PF12397">
    <property type="entry name" value="U3snoRNP10"/>
    <property type="match status" value="1"/>
</dbReference>
<keyword evidence="9 12" id="KW-0687">Ribonucleoprotein</keyword>
<protein>
    <recommendedName>
        <fullName evidence="4 12">U3 small nucleolar RNA-associated protein 10</fullName>
    </recommendedName>
</protein>
<dbReference type="GO" id="GO:0034455">
    <property type="term" value="C:t-UTP complex"/>
    <property type="evidence" value="ECO:0007669"/>
    <property type="project" value="TreeGrafter"/>
</dbReference>
<feature type="domain" description="BP28 C-terminal" evidence="14">
    <location>
        <begin position="1495"/>
        <end position="1642"/>
    </location>
</feature>
<dbReference type="GO" id="GO:0030515">
    <property type="term" value="F:snoRNA binding"/>
    <property type="evidence" value="ECO:0007669"/>
    <property type="project" value="TreeGrafter"/>
</dbReference>
<dbReference type="InterPro" id="IPR000357">
    <property type="entry name" value="HEAT"/>
</dbReference>
<evidence type="ECO:0000313" key="15">
    <source>
        <dbReference type="EMBL" id="KAF2183654.1"/>
    </source>
</evidence>
<dbReference type="InterPro" id="IPR011989">
    <property type="entry name" value="ARM-like"/>
</dbReference>
<comment type="similarity">
    <text evidence="2 12">Belongs to the HEATR1/UTP10 family.</text>
</comment>
<evidence type="ECO:0000256" key="13">
    <source>
        <dbReference type="SAM" id="MobiDB-lite"/>
    </source>
</evidence>
<dbReference type="InterPro" id="IPR022125">
    <property type="entry name" value="U3snoRNP10_N"/>
</dbReference>
<evidence type="ECO:0000256" key="1">
    <source>
        <dbReference type="ARBA" id="ARBA00004604"/>
    </source>
</evidence>
<sequence>MTSLQKQLAVIAASSTHQLDLKAQKNAHAKSLLYDPKVAASQSFDNIYQICHEGFRDLCALDHRFLPFSRTLFSEQSKAEDRTQMTKKENEELDSVLEAFLGLISPRLLLKPAEKALEWLIRRFRIHEYNTECLIFTYLPYHTTPQFQVLLSVLPADPPAVFRFLAPYISSRASPPRQTIVYTAINSPAFFLALQSHVVKVLQAGHQASSLLSFWSSITTQAIDGILEYVHSGRKSVEDQRTEELLLRILPMLNECLKLVAIPEAVMGSYMIVTVLVTKATFEDKVLDSLMEAVVLSRQQDTLDSCLACVAIIAEERSSLTLPMPVTRSLFKIPNLSHTLNSLAGICRVERLALGCALGAVEGIGTSLRSQDRSLFLENITESNALDDSHLAIVISAALPLLRNSTPGSSQHSQIIDLLTRFTESTRHSSKVQALMQEHGTELASLGLAFQGPLEAGQADPLDTEDEGMANQEHHPLDSISSICLPDIREASFLDTRVSQCFDEAALAFVQVVISNAHTGRFLSSEALGQNEAFKSPLFLSFLVRMWCGPYPVPVRQAALRSTMALLRKPGDDVDLQILIPYLLHALADKSPAVRRSAAECTAALAKRSKGLESENIKTIWGSSNIYGKESTKLFLLNASQTTQVLSSILVPIVEECIMDANYVAASVNEMLGGSSKLKRHSGTGLKSSHRNSFIAFLLSHAAKTPLLRVRLSLLSLFQPITAACVDSLFPIVHQWCSLSNAHVAKMCENEKIHSADADREHLDLLSPRKAESVSVLQDTLYGTIARERPVLQEVAFEKLNAIWTSLKPNSRLSFAVHLLDLALNEKCPDNASEVSRTRSLETLRNVRLDTDVLAAFVESVPTASHMPEGPPATKRRRTSRSEMARVETQSPNDISRILRRLTLVLELIEGSGPEEHLSLLKSLFTTLGELQQLKQQSGSSLVYLQSTILGCLLPMVDKLKQIQQPADYQAAIRVDLLIDCIRHSTSPQVQNGTLLLIASLASWVPELVLHNLMPIFTFIGSTLLRQKDDYSAHVVDQTISRVVPQLAASLRTRNRNFLTGVADLLLSFTAAFEHIPQHRRLKLFCQLAKTLGPEDSLFAVVALLIDRYSTSPSQRKFVPELLLEFKPITILQTLKGYLELVGDAVRPKRTISDTLFGLHEKQPPQVEIALLNLLSSLVNLMNDATLRSQVDRAFRRVSEPTDPRAIFASILETAIHISKLVTGNSKLYECSRRVVANCLNLLPTVDLIRSAEILLTNPDDQVRVAAIKSVEVRAGTLSQNNTASVSAVLGFLPTIEELLRQSKQIEVRLTAVSCIDLIVERFGKKDPHAVVAVARTVSGPQSLSSDDDRLRILSLLCLTSVVHVVEDEFISLLPSVLPIAFRYLKESIATRGKSDLHNAVYTLLCAIVGQLAFMFSGEYMDQALMLSHRSAAAHIGQEGDESRRQFYQVAAKNLGAHEVFNAIKITWSGAVQQGYQAVYEQLELLLLTIENQTKSKMVKASSTLFAFLLEAFDIRSVADQSASGNHLEAAELDRLEDAVTEAVIAMTLKLNDATFRPFFVQLVEWISSTSKKSVSRATTFYKFLAEFFDKFKSIVTSYGGYIVEHASQTLEQLSNADDESELRHAILHSLAKGFQHDQDGFWHAPSHFGTVIKPLLKQLTIESATEVVEDVIPAITELAAASSSSIENHREMNVILLKYMRVEEAHTRLATVRCEQSLTKRLGEEWLGLLAEMLPFISELREDDDELVERETQKWINMMEEILGEDLDAMLQ</sequence>
<dbReference type="SMART" id="SM01036">
    <property type="entry name" value="BP28CT"/>
    <property type="match status" value="1"/>
</dbReference>
<dbReference type="Pfam" id="PF23243">
    <property type="entry name" value="HEAT_HEATR1"/>
    <property type="match status" value="1"/>
</dbReference>
<keyword evidence="8 12" id="KW-0539">Nucleus</keyword>
<dbReference type="InterPro" id="IPR016024">
    <property type="entry name" value="ARM-type_fold"/>
</dbReference>
<evidence type="ECO:0000256" key="12">
    <source>
        <dbReference type="RuleBase" id="RU367065"/>
    </source>
</evidence>
<dbReference type="InterPro" id="IPR012954">
    <property type="entry name" value="BP28_C_dom"/>
</dbReference>
<proteinExistence type="inferred from homology"/>
<dbReference type="GO" id="GO:0045943">
    <property type="term" value="P:positive regulation of transcription by RNA polymerase I"/>
    <property type="evidence" value="ECO:0007669"/>
    <property type="project" value="TreeGrafter"/>
</dbReference>
<dbReference type="InterPro" id="IPR021133">
    <property type="entry name" value="HEAT_type_2"/>
</dbReference>
<dbReference type="Gene3D" id="1.25.10.10">
    <property type="entry name" value="Leucine-rich Repeat Variant"/>
    <property type="match status" value="3"/>
</dbReference>
<reference evidence="15" key="1">
    <citation type="journal article" date="2020" name="Stud. Mycol.">
        <title>101 Dothideomycetes genomes: a test case for predicting lifestyles and emergence of pathogens.</title>
        <authorList>
            <person name="Haridas S."/>
            <person name="Albert R."/>
            <person name="Binder M."/>
            <person name="Bloem J."/>
            <person name="Labutti K."/>
            <person name="Salamov A."/>
            <person name="Andreopoulos B."/>
            <person name="Baker S."/>
            <person name="Barry K."/>
            <person name="Bills G."/>
            <person name="Bluhm B."/>
            <person name="Cannon C."/>
            <person name="Castanera R."/>
            <person name="Culley D."/>
            <person name="Daum C."/>
            <person name="Ezra D."/>
            <person name="Gonzalez J."/>
            <person name="Henrissat B."/>
            <person name="Kuo A."/>
            <person name="Liang C."/>
            <person name="Lipzen A."/>
            <person name="Lutzoni F."/>
            <person name="Magnuson J."/>
            <person name="Mondo S."/>
            <person name="Nolan M."/>
            <person name="Ohm R."/>
            <person name="Pangilinan J."/>
            <person name="Park H.-J."/>
            <person name="Ramirez L."/>
            <person name="Alfaro M."/>
            <person name="Sun H."/>
            <person name="Tritt A."/>
            <person name="Yoshinaga Y."/>
            <person name="Zwiers L.-H."/>
            <person name="Turgeon B."/>
            <person name="Goodwin S."/>
            <person name="Spatafora J."/>
            <person name="Crous P."/>
            <person name="Grigoriev I."/>
        </authorList>
    </citation>
    <scope>NUCLEOTIDE SEQUENCE</scope>
    <source>
        <strain evidence="15">CBS 207.26</strain>
    </source>
</reference>
<evidence type="ECO:0000256" key="7">
    <source>
        <dbReference type="ARBA" id="ARBA00022737"/>
    </source>
</evidence>
<dbReference type="Proteomes" id="UP000800200">
    <property type="component" value="Unassembled WGS sequence"/>
</dbReference>
<dbReference type="PANTHER" id="PTHR13457">
    <property type="entry name" value="BAP28"/>
    <property type="match status" value="1"/>
</dbReference>
<dbReference type="EMBL" id="ML994641">
    <property type="protein sequence ID" value="KAF2183654.1"/>
    <property type="molecule type" value="Genomic_DNA"/>
</dbReference>
<organism evidence="15 16">
    <name type="scientific">Zopfia rhizophila CBS 207.26</name>
    <dbReference type="NCBI Taxonomy" id="1314779"/>
    <lineage>
        <taxon>Eukaryota</taxon>
        <taxon>Fungi</taxon>
        <taxon>Dikarya</taxon>
        <taxon>Ascomycota</taxon>
        <taxon>Pezizomycotina</taxon>
        <taxon>Dothideomycetes</taxon>
        <taxon>Dothideomycetes incertae sedis</taxon>
        <taxon>Zopfiaceae</taxon>
        <taxon>Zopfia</taxon>
    </lineage>
</organism>
<feature type="region of interest" description="Disordered" evidence="13">
    <location>
        <begin position="863"/>
        <end position="891"/>
    </location>
</feature>
<name>A0A6A6DVP6_9PEZI</name>
<evidence type="ECO:0000259" key="14">
    <source>
        <dbReference type="SMART" id="SM01036"/>
    </source>
</evidence>
<feature type="repeat" description="HEAT" evidence="11">
    <location>
        <begin position="579"/>
        <end position="616"/>
    </location>
</feature>
<evidence type="ECO:0000256" key="8">
    <source>
        <dbReference type="ARBA" id="ARBA00023242"/>
    </source>
</evidence>
<evidence type="ECO:0000256" key="11">
    <source>
        <dbReference type="PROSITE-ProRule" id="PRU00103"/>
    </source>
</evidence>
<keyword evidence="16" id="KW-1185">Reference proteome</keyword>
<accession>A0A6A6DVP6</accession>
<evidence type="ECO:0000256" key="9">
    <source>
        <dbReference type="ARBA" id="ARBA00023274"/>
    </source>
</evidence>
<dbReference type="OrthoDB" id="31183at2759"/>